<evidence type="ECO:0000313" key="5">
    <source>
        <dbReference type="EMBL" id="EJT98850.1"/>
    </source>
</evidence>
<dbReference type="GeneID" id="63690982"/>
<evidence type="ECO:0000313" key="6">
    <source>
        <dbReference type="Proteomes" id="UP000030653"/>
    </source>
</evidence>
<comment type="subcellular location">
    <subcellularLocation>
        <location evidence="1">Membrane</location>
        <topology evidence="1">Multi-pass membrane protein</topology>
    </subcellularLocation>
</comment>
<evidence type="ECO:0000256" key="1">
    <source>
        <dbReference type="ARBA" id="ARBA00004141"/>
    </source>
</evidence>
<dbReference type="PANTHER" id="PTHR31465:SF13">
    <property type="entry name" value="RTA1 DOMAIN PROTEIN-RELATED"/>
    <property type="match status" value="1"/>
</dbReference>
<dbReference type="AlphaFoldDB" id="M5FPY1"/>
<evidence type="ECO:0000256" key="3">
    <source>
        <dbReference type="ARBA" id="ARBA00022989"/>
    </source>
</evidence>
<evidence type="ECO:0000256" key="2">
    <source>
        <dbReference type="ARBA" id="ARBA00022692"/>
    </source>
</evidence>
<dbReference type="STRING" id="1858805.M5FPY1"/>
<reference evidence="5 6" key="1">
    <citation type="journal article" date="2012" name="Science">
        <title>The Paleozoic origin of enzymatic lignin decomposition reconstructed from 31 fungal genomes.</title>
        <authorList>
            <person name="Floudas D."/>
            <person name="Binder M."/>
            <person name="Riley R."/>
            <person name="Barry K."/>
            <person name="Blanchette R.A."/>
            <person name="Henrissat B."/>
            <person name="Martinez A.T."/>
            <person name="Otillar R."/>
            <person name="Spatafora J.W."/>
            <person name="Yadav J.S."/>
            <person name="Aerts A."/>
            <person name="Benoit I."/>
            <person name="Boyd A."/>
            <person name="Carlson A."/>
            <person name="Copeland A."/>
            <person name="Coutinho P.M."/>
            <person name="de Vries R.P."/>
            <person name="Ferreira P."/>
            <person name="Findley K."/>
            <person name="Foster B."/>
            <person name="Gaskell J."/>
            <person name="Glotzer D."/>
            <person name="Gorecki P."/>
            <person name="Heitman J."/>
            <person name="Hesse C."/>
            <person name="Hori C."/>
            <person name="Igarashi K."/>
            <person name="Jurgens J.A."/>
            <person name="Kallen N."/>
            <person name="Kersten P."/>
            <person name="Kohler A."/>
            <person name="Kuees U."/>
            <person name="Kumar T.K.A."/>
            <person name="Kuo A."/>
            <person name="LaButti K."/>
            <person name="Larrondo L.F."/>
            <person name="Lindquist E."/>
            <person name="Ling A."/>
            <person name="Lombard V."/>
            <person name="Lucas S."/>
            <person name="Lundell T."/>
            <person name="Martin R."/>
            <person name="McLaughlin D.J."/>
            <person name="Morgenstern I."/>
            <person name="Morin E."/>
            <person name="Murat C."/>
            <person name="Nagy L.G."/>
            <person name="Nolan M."/>
            <person name="Ohm R.A."/>
            <person name="Patyshakuliyeva A."/>
            <person name="Rokas A."/>
            <person name="Ruiz-Duenas F.J."/>
            <person name="Sabat G."/>
            <person name="Salamov A."/>
            <person name="Samejima M."/>
            <person name="Schmutz J."/>
            <person name="Slot J.C."/>
            <person name="St John F."/>
            <person name="Stenlid J."/>
            <person name="Sun H."/>
            <person name="Sun S."/>
            <person name="Syed K."/>
            <person name="Tsang A."/>
            <person name="Wiebenga A."/>
            <person name="Young D."/>
            <person name="Pisabarro A."/>
            <person name="Eastwood D.C."/>
            <person name="Martin F."/>
            <person name="Cullen D."/>
            <person name="Grigoriev I.V."/>
            <person name="Hibbett D.S."/>
        </authorList>
    </citation>
    <scope>NUCLEOTIDE SEQUENCE [LARGE SCALE GENOMIC DNA]</scope>
    <source>
        <strain evidence="5 6">DJM-731 SS1</strain>
    </source>
</reference>
<dbReference type="GO" id="GO:0016020">
    <property type="term" value="C:membrane"/>
    <property type="evidence" value="ECO:0007669"/>
    <property type="project" value="UniProtKB-SubCell"/>
</dbReference>
<dbReference type="OMA" id="MVINSWM"/>
<keyword evidence="3" id="KW-1133">Transmembrane helix</keyword>
<protein>
    <submittedName>
        <fullName evidence="5">Uncharacterized protein</fullName>
    </submittedName>
</protein>
<dbReference type="HOGENOM" id="CLU_033465_0_0_1"/>
<name>M5FPY1_DACPD</name>
<dbReference type="InterPro" id="IPR007568">
    <property type="entry name" value="RTA1"/>
</dbReference>
<dbReference type="PANTHER" id="PTHR31465">
    <property type="entry name" value="PROTEIN RTA1-RELATED"/>
    <property type="match status" value="1"/>
</dbReference>
<keyword evidence="2" id="KW-0812">Transmembrane</keyword>
<gene>
    <name evidence="5" type="ORF">DACRYDRAFT_70407</name>
</gene>
<accession>M5FPY1</accession>
<keyword evidence="6" id="KW-1185">Reference proteome</keyword>
<dbReference type="EMBL" id="JH795872">
    <property type="protein sequence ID" value="EJT98850.1"/>
    <property type="molecule type" value="Genomic_DNA"/>
</dbReference>
<organism evidence="5 6">
    <name type="scientific">Dacryopinax primogenitus (strain DJM 731)</name>
    <name type="common">Brown rot fungus</name>
    <dbReference type="NCBI Taxonomy" id="1858805"/>
    <lineage>
        <taxon>Eukaryota</taxon>
        <taxon>Fungi</taxon>
        <taxon>Dikarya</taxon>
        <taxon>Basidiomycota</taxon>
        <taxon>Agaricomycotina</taxon>
        <taxon>Dacrymycetes</taxon>
        <taxon>Dacrymycetales</taxon>
        <taxon>Dacrymycetaceae</taxon>
        <taxon>Dacryopinax</taxon>
    </lineage>
</organism>
<dbReference type="OrthoDB" id="3358017at2759"/>
<proteinExistence type="predicted"/>
<evidence type="ECO:0000256" key="4">
    <source>
        <dbReference type="ARBA" id="ARBA00023136"/>
    </source>
</evidence>
<dbReference type="RefSeq" id="XP_040625748.1">
    <property type="nucleotide sequence ID" value="XM_040775920.1"/>
</dbReference>
<sequence>MLLAAPPIYEAANFFTLGRILYYVPYHAPMHPGRVVTTFAGLQAIVEAFNGNGGSRVANSALDSQQQDIGKALLKTALILQLVCMGCFVALASTFEYRCHKAGLLPKNLRDVLRVLYVSCALITARTIYRTVEWFQDSEINYLDPNTFPPIFKHEWFFWVFEATLMVINSWMLNILHPSRFLPSNLKIYLAQDGVTEIEGRGFEDKRNILVTIFDPFDVWGLITRRERTTDIWAQQAAEDTAAQGAE</sequence>
<keyword evidence="4" id="KW-0472">Membrane</keyword>
<dbReference type="Proteomes" id="UP000030653">
    <property type="component" value="Unassembled WGS sequence"/>
</dbReference>
<dbReference type="Pfam" id="PF04479">
    <property type="entry name" value="RTA1"/>
    <property type="match status" value="1"/>
</dbReference>